<evidence type="ECO:0000256" key="2">
    <source>
        <dbReference type="ARBA" id="ARBA00022741"/>
    </source>
</evidence>
<comment type="caution">
    <text evidence="6">The sequence shown here is derived from an EMBL/GenBank/DDBJ whole genome shotgun (WGS) entry which is preliminary data.</text>
</comment>
<protein>
    <submittedName>
        <fullName evidence="6">Serine/threonine-protein kinase</fullName>
        <ecNumber evidence="6">2.7.11.1</ecNumber>
    </submittedName>
</protein>
<evidence type="ECO:0000313" key="6">
    <source>
        <dbReference type="EMBL" id="MFI6505737.1"/>
    </source>
</evidence>
<evidence type="ECO:0000259" key="5">
    <source>
        <dbReference type="PROSITE" id="PS50011"/>
    </source>
</evidence>
<dbReference type="PANTHER" id="PTHR43289">
    <property type="entry name" value="MITOGEN-ACTIVATED PROTEIN KINASE KINASE KINASE 20-RELATED"/>
    <property type="match status" value="1"/>
</dbReference>
<keyword evidence="4" id="KW-0067">ATP-binding</keyword>
<keyword evidence="1 6" id="KW-0808">Transferase</keyword>
<accession>A0ABW7ZC48</accession>
<dbReference type="EC" id="2.7.11.1" evidence="6"/>
<evidence type="ECO:0000256" key="4">
    <source>
        <dbReference type="ARBA" id="ARBA00022840"/>
    </source>
</evidence>
<dbReference type="CDD" id="cd14014">
    <property type="entry name" value="STKc_PknB_like"/>
    <property type="match status" value="1"/>
</dbReference>
<dbReference type="Proteomes" id="UP001612741">
    <property type="component" value="Unassembled WGS sequence"/>
</dbReference>
<dbReference type="Gene3D" id="1.10.510.10">
    <property type="entry name" value="Transferase(Phosphotransferase) domain 1"/>
    <property type="match status" value="1"/>
</dbReference>
<dbReference type="Pfam" id="PF00069">
    <property type="entry name" value="Pkinase"/>
    <property type="match status" value="1"/>
</dbReference>
<keyword evidence="7" id="KW-1185">Reference proteome</keyword>
<feature type="domain" description="Protein kinase" evidence="5">
    <location>
        <begin position="18"/>
        <end position="265"/>
    </location>
</feature>
<dbReference type="InterPro" id="IPR008271">
    <property type="entry name" value="Ser/Thr_kinase_AS"/>
</dbReference>
<gene>
    <name evidence="6" type="ORF">ACIBG2_50745</name>
</gene>
<dbReference type="PANTHER" id="PTHR43289:SF34">
    <property type="entry name" value="SERINE_THREONINE-PROTEIN KINASE YBDM-RELATED"/>
    <property type="match status" value="1"/>
</dbReference>
<organism evidence="6 7">
    <name type="scientific">Nonomuraea typhae</name>
    <dbReference type="NCBI Taxonomy" id="2603600"/>
    <lineage>
        <taxon>Bacteria</taxon>
        <taxon>Bacillati</taxon>
        <taxon>Actinomycetota</taxon>
        <taxon>Actinomycetes</taxon>
        <taxon>Streptosporangiales</taxon>
        <taxon>Streptosporangiaceae</taxon>
        <taxon>Nonomuraea</taxon>
    </lineage>
</organism>
<reference evidence="6 7" key="1">
    <citation type="submission" date="2024-10" db="EMBL/GenBank/DDBJ databases">
        <title>The Natural Products Discovery Center: Release of the First 8490 Sequenced Strains for Exploring Actinobacteria Biosynthetic Diversity.</title>
        <authorList>
            <person name="Kalkreuter E."/>
            <person name="Kautsar S.A."/>
            <person name="Yang D."/>
            <person name="Bader C.D."/>
            <person name="Teijaro C.N."/>
            <person name="Fluegel L."/>
            <person name="Davis C.M."/>
            <person name="Simpson J.R."/>
            <person name="Lauterbach L."/>
            <person name="Steele A.D."/>
            <person name="Gui C."/>
            <person name="Meng S."/>
            <person name="Li G."/>
            <person name="Viehrig K."/>
            <person name="Ye F."/>
            <person name="Su P."/>
            <person name="Kiefer A.F."/>
            <person name="Nichols A."/>
            <person name="Cepeda A.J."/>
            <person name="Yan W."/>
            <person name="Fan B."/>
            <person name="Jiang Y."/>
            <person name="Adhikari A."/>
            <person name="Zheng C.-J."/>
            <person name="Schuster L."/>
            <person name="Cowan T.M."/>
            <person name="Smanski M.J."/>
            <person name="Chevrette M.G."/>
            <person name="De Carvalho L.P.S."/>
            <person name="Shen B."/>
        </authorList>
    </citation>
    <scope>NUCLEOTIDE SEQUENCE [LARGE SCALE GENOMIC DNA]</scope>
    <source>
        <strain evidence="6 7">NPDC050545</strain>
    </source>
</reference>
<dbReference type="PROSITE" id="PS50011">
    <property type="entry name" value="PROTEIN_KINASE_DOM"/>
    <property type="match status" value="1"/>
</dbReference>
<keyword evidence="2" id="KW-0547">Nucleotide-binding</keyword>
<dbReference type="InterPro" id="IPR000719">
    <property type="entry name" value="Prot_kinase_dom"/>
</dbReference>
<dbReference type="InterPro" id="IPR011009">
    <property type="entry name" value="Kinase-like_dom_sf"/>
</dbReference>
<evidence type="ECO:0000256" key="1">
    <source>
        <dbReference type="ARBA" id="ARBA00022679"/>
    </source>
</evidence>
<dbReference type="Gene3D" id="3.30.200.20">
    <property type="entry name" value="Phosphorylase Kinase, domain 1"/>
    <property type="match status" value="1"/>
</dbReference>
<dbReference type="RefSeq" id="WP_397092078.1">
    <property type="nucleotide sequence ID" value="NZ_JBITGY010000022.1"/>
</dbReference>
<sequence length="438" mass="46142">MSRLADLRADDPRQLGEYRLAGRLGQGGQGTVFLGHTPAGGQVAVKLLHAHVAADPGVRRRFLGEVEAVRRVAPFCTAQVLDASLDGDRPFIVSEYVDGVSLRDHIIAKGPRTGSSLDRLAIGTATALAAIHRAGVVHRDFKPGNVLLGMDGPRVIDFGISRLMDATATAGKAPVGTPAYLAPERIEGEAAGPPADLYAWALTLAYAANGRHAYRADTYQEILARILYGRADLGTLTGRLRDVVQGCLARDPAARPTAEDTLGFLLGRQAGADMLSSGARAAIGTTEPRLDLTPSPEAVTVPAPRRRAPKWQAAVGAAGLLAGVAGFVLWWQSGQGDLTGTWTGSADHPTAGRVFPVEIRLAAEGASTMRWGADLHCSGRLVKTSSVHVYGLDEVKGKECYPGTLRMFPDAGGDQAVIEVNRPGQQAVTYSGKVSRPS</sequence>
<evidence type="ECO:0000256" key="3">
    <source>
        <dbReference type="ARBA" id="ARBA00022777"/>
    </source>
</evidence>
<dbReference type="GO" id="GO:0004674">
    <property type="term" value="F:protein serine/threonine kinase activity"/>
    <property type="evidence" value="ECO:0007669"/>
    <property type="project" value="UniProtKB-EC"/>
</dbReference>
<evidence type="ECO:0000313" key="7">
    <source>
        <dbReference type="Proteomes" id="UP001612741"/>
    </source>
</evidence>
<name>A0ABW7ZC48_9ACTN</name>
<dbReference type="SUPFAM" id="SSF56112">
    <property type="entry name" value="Protein kinase-like (PK-like)"/>
    <property type="match status" value="1"/>
</dbReference>
<keyword evidence="3 6" id="KW-0418">Kinase</keyword>
<dbReference type="EMBL" id="JBITGY010000022">
    <property type="protein sequence ID" value="MFI6505737.1"/>
    <property type="molecule type" value="Genomic_DNA"/>
</dbReference>
<dbReference type="PROSITE" id="PS00108">
    <property type="entry name" value="PROTEIN_KINASE_ST"/>
    <property type="match status" value="1"/>
</dbReference>
<proteinExistence type="predicted"/>